<dbReference type="Proteomes" id="UP000298030">
    <property type="component" value="Unassembled WGS sequence"/>
</dbReference>
<dbReference type="STRING" id="71717.A0A4Y7TFJ5"/>
<reference evidence="2 3" key="1">
    <citation type="journal article" date="2019" name="Nat. Ecol. Evol.">
        <title>Megaphylogeny resolves global patterns of mushroom evolution.</title>
        <authorList>
            <person name="Varga T."/>
            <person name="Krizsan K."/>
            <person name="Foldi C."/>
            <person name="Dima B."/>
            <person name="Sanchez-Garcia M."/>
            <person name="Sanchez-Ramirez S."/>
            <person name="Szollosi G.J."/>
            <person name="Szarkandi J.G."/>
            <person name="Papp V."/>
            <person name="Albert L."/>
            <person name="Andreopoulos W."/>
            <person name="Angelini C."/>
            <person name="Antonin V."/>
            <person name="Barry K.W."/>
            <person name="Bougher N.L."/>
            <person name="Buchanan P."/>
            <person name="Buyck B."/>
            <person name="Bense V."/>
            <person name="Catcheside P."/>
            <person name="Chovatia M."/>
            <person name="Cooper J."/>
            <person name="Damon W."/>
            <person name="Desjardin D."/>
            <person name="Finy P."/>
            <person name="Geml J."/>
            <person name="Haridas S."/>
            <person name="Hughes K."/>
            <person name="Justo A."/>
            <person name="Karasinski D."/>
            <person name="Kautmanova I."/>
            <person name="Kiss B."/>
            <person name="Kocsube S."/>
            <person name="Kotiranta H."/>
            <person name="LaButti K.M."/>
            <person name="Lechner B.E."/>
            <person name="Liimatainen K."/>
            <person name="Lipzen A."/>
            <person name="Lukacs Z."/>
            <person name="Mihaltcheva S."/>
            <person name="Morgado L.N."/>
            <person name="Niskanen T."/>
            <person name="Noordeloos M.E."/>
            <person name="Ohm R.A."/>
            <person name="Ortiz-Santana B."/>
            <person name="Ovrebo C."/>
            <person name="Racz N."/>
            <person name="Riley R."/>
            <person name="Savchenko A."/>
            <person name="Shiryaev A."/>
            <person name="Soop K."/>
            <person name="Spirin V."/>
            <person name="Szebenyi C."/>
            <person name="Tomsovsky M."/>
            <person name="Tulloss R.E."/>
            <person name="Uehling J."/>
            <person name="Grigoriev I.V."/>
            <person name="Vagvolgyi C."/>
            <person name="Papp T."/>
            <person name="Martin F.M."/>
            <person name="Miettinen O."/>
            <person name="Hibbett D.S."/>
            <person name="Nagy L.G."/>
        </authorList>
    </citation>
    <scope>NUCLEOTIDE SEQUENCE [LARGE SCALE GENOMIC DNA]</scope>
    <source>
        <strain evidence="2 3">FP101781</strain>
    </source>
</reference>
<dbReference type="EMBL" id="QPFP01000014">
    <property type="protein sequence ID" value="TEB32955.1"/>
    <property type="molecule type" value="Genomic_DNA"/>
</dbReference>
<protein>
    <submittedName>
        <fullName evidence="2">Glyoxalase/Bleomycin resistance protein/Dihydroxybiphenyl dioxygenase</fullName>
    </submittedName>
</protein>
<name>A0A4Y7TFJ5_COPMI</name>
<dbReference type="Gene3D" id="3.10.180.10">
    <property type="entry name" value="2,3-Dihydroxybiphenyl 1,2-Dioxygenase, domain 1"/>
    <property type="match status" value="1"/>
</dbReference>
<evidence type="ECO:0000313" key="2">
    <source>
        <dbReference type="EMBL" id="TEB32955.1"/>
    </source>
</evidence>
<dbReference type="AlphaFoldDB" id="A0A4Y7TFJ5"/>
<keyword evidence="3" id="KW-1185">Reference proteome</keyword>
<sequence length="139" mass="14900">MPIDHIALTTKDIVKLAAFYEAALKPLGYAERFSFVDGAVRGLGPENGPADLWLSSLPPSKIPPGFEDLPVGAWSGPLHIAFKAETKEQVHAFYEAALAFGASDNGAPGPRQAINTEYAAFVFDPDGRNIEVNYVTPKA</sequence>
<organism evidence="2 3">
    <name type="scientific">Coprinellus micaceus</name>
    <name type="common">Glistening ink-cap mushroom</name>
    <name type="synonym">Coprinus micaceus</name>
    <dbReference type="NCBI Taxonomy" id="71717"/>
    <lineage>
        <taxon>Eukaryota</taxon>
        <taxon>Fungi</taxon>
        <taxon>Dikarya</taxon>
        <taxon>Basidiomycota</taxon>
        <taxon>Agaricomycotina</taxon>
        <taxon>Agaricomycetes</taxon>
        <taxon>Agaricomycetidae</taxon>
        <taxon>Agaricales</taxon>
        <taxon>Agaricineae</taxon>
        <taxon>Psathyrellaceae</taxon>
        <taxon>Coprinellus</taxon>
    </lineage>
</organism>
<evidence type="ECO:0000259" key="1">
    <source>
        <dbReference type="PROSITE" id="PS51819"/>
    </source>
</evidence>
<feature type="domain" description="VOC" evidence="1">
    <location>
        <begin position="2"/>
        <end position="135"/>
    </location>
</feature>
<gene>
    <name evidence="2" type="ORF">FA13DRAFT_1731473</name>
</gene>
<evidence type="ECO:0000313" key="3">
    <source>
        <dbReference type="Proteomes" id="UP000298030"/>
    </source>
</evidence>
<proteinExistence type="predicted"/>
<keyword evidence="2" id="KW-0560">Oxidoreductase</keyword>
<dbReference type="PANTHER" id="PTHR35006">
    <property type="entry name" value="GLYOXALASE FAMILY PROTEIN (AFU_ORTHOLOGUE AFUA_5G14830)"/>
    <property type="match status" value="1"/>
</dbReference>
<dbReference type="Pfam" id="PF00903">
    <property type="entry name" value="Glyoxalase"/>
    <property type="match status" value="1"/>
</dbReference>
<dbReference type="InterPro" id="IPR037523">
    <property type="entry name" value="VOC_core"/>
</dbReference>
<dbReference type="PROSITE" id="PS51819">
    <property type="entry name" value="VOC"/>
    <property type="match status" value="1"/>
</dbReference>
<dbReference type="SUPFAM" id="SSF54593">
    <property type="entry name" value="Glyoxalase/Bleomycin resistance protein/Dihydroxybiphenyl dioxygenase"/>
    <property type="match status" value="1"/>
</dbReference>
<dbReference type="GO" id="GO:0051213">
    <property type="term" value="F:dioxygenase activity"/>
    <property type="evidence" value="ECO:0007669"/>
    <property type="project" value="UniProtKB-KW"/>
</dbReference>
<dbReference type="CDD" id="cd07262">
    <property type="entry name" value="VOC_like"/>
    <property type="match status" value="1"/>
</dbReference>
<dbReference type="PANTHER" id="PTHR35006:SF2">
    <property type="entry name" value="GLYOXALASE FAMILY PROTEIN (AFU_ORTHOLOGUE AFUA_5G14830)"/>
    <property type="match status" value="1"/>
</dbReference>
<keyword evidence="2" id="KW-0223">Dioxygenase</keyword>
<comment type="caution">
    <text evidence="2">The sequence shown here is derived from an EMBL/GenBank/DDBJ whole genome shotgun (WGS) entry which is preliminary data.</text>
</comment>
<dbReference type="InterPro" id="IPR004360">
    <property type="entry name" value="Glyas_Fos-R_dOase_dom"/>
</dbReference>
<dbReference type="InterPro" id="IPR029068">
    <property type="entry name" value="Glyas_Bleomycin-R_OHBP_Dase"/>
</dbReference>
<dbReference type="OrthoDB" id="10249419at2759"/>
<accession>A0A4Y7TFJ5</accession>